<keyword evidence="2" id="KW-0521">NADP</keyword>
<dbReference type="OrthoDB" id="37659at2759"/>
<keyword evidence="5" id="KW-1185">Reference proteome</keyword>
<evidence type="ECO:0000313" key="5">
    <source>
        <dbReference type="Proteomes" id="UP000297716"/>
    </source>
</evidence>
<gene>
    <name evidence="4" type="ORF">E0Z10_g7496</name>
</gene>
<dbReference type="InterPro" id="IPR020904">
    <property type="entry name" value="Sc_DH/Rdtase_CS"/>
</dbReference>
<dbReference type="InterPro" id="IPR002347">
    <property type="entry name" value="SDR_fam"/>
</dbReference>
<dbReference type="Pfam" id="PF00106">
    <property type="entry name" value="adh_short"/>
    <property type="match status" value="1"/>
</dbReference>
<proteinExistence type="inferred from homology"/>
<dbReference type="InterPro" id="IPR036291">
    <property type="entry name" value="NAD(P)-bd_dom_sf"/>
</dbReference>
<reference evidence="4 5" key="1">
    <citation type="submission" date="2019-03" db="EMBL/GenBank/DDBJ databases">
        <title>Draft genome sequence of Xylaria hypoxylon DSM 108379, a ubiquitous saprotrophic-parasitic fungi on hardwood.</title>
        <authorList>
            <person name="Buettner E."/>
            <person name="Leonhardt S."/>
            <person name="Gebauer A.M."/>
            <person name="Liers C."/>
            <person name="Hofrichter M."/>
            <person name="Kellner H."/>
        </authorList>
    </citation>
    <scope>NUCLEOTIDE SEQUENCE [LARGE SCALE GENOMIC DNA]</scope>
    <source>
        <strain evidence="4 5">DSM 108379</strain>
    </source>
</reference>
<evidence type="ECO:0000256" key="3">
    <source>
        <dbReference type="ARBA" id="ARBA00023002"/>
    </source>
</evidence>
<comment type="caution">
    <text evidence="4">The sequence shown here is derived from an EMBL/GenBank/DDBJ whole genome shotgun (WGS) entry which is preliminary data.</text>
</comment>
<dbReference type="Proteomes" id="UP000297716">
    <property type="component" value="Unassembled WGS sequence"/>
</dbReference>
<comment type="similarity">
    <text evidence="1">Belongs to the short-chain dehydrogenases/reductases (SDR) family.</text>
</comment>
<dbReference type="GO" id="GO:0016491">
    <property type="term" value="F:oxidoreductase activity"/>
    <property type="evidence" value="ECO:0007669"/>
    <property type="project" value="UniProtKB-KW"/>
</dbReference>
<name>A0A4Z0YS00_9PEZI</name>
<dbReference type="AlphaFoldDB" id="A0A4Z0YS00"/>
<dbReference type="SUPFAM" id="SSF51735">
    <property type="entry name" value="NAD(P)-binding Rossmann-fold domains"/>
    <property type="match status" value="1"/>
</dbReference>
<dbReference type="PRINTS" id="PR00081">
    <property type="entry name" value="GDHRDH"/>
</dbReference>
<keyword evidence="3" id="KW-0560">Oxidoreductase</keyword>
<dbReference type="EMBL" id="SKBN01000177">
    <property type="protein sequence ID" value="TGJ81273.1"/>
    <property type="molecule type" value="Genomic_DNA"/>
</dbReference>
<accession>A0A4Z0YS00</accession>
<organism evidence="4 5">
    <name type="scientific">Xylaria hypoxylon</name>
    <dbReference type="NCBI Taxonomy" id="37992"/>
    <lineage>
        <taxon>Eukaryota</taxon>
        <taxon>Fungi</taxon>
        <taxon>Dikarya</taxon>
        <taxon>Ascomycota</taxon>
        <taxon>Pezizomycotina</taxon>
        <taxon>Sordariomycetes</taxon>
        <taxon>Xylariomycetidae</taxon>
        <taxon>Xylariales</taxon>
        <taxon>Xylariaceae</taxon>
        <taxon>Xylaria</taxon>
    </lineage>
</organism>
<evidence type="ECO:0000256" key="2">
    <source>
        <dbReference type="ARBA" id="ARBA00022857"/>
    </source>
</evidence>
<dbReference type="PANTHER" id="PTHR43180">
    <property type="entry name" value="3-OXOACYL-(ACYL-CARRIER-PROTEIN) REDUCTASE (AFU_ORTHOLOGUE AFUA_6G11210)"/>
    <property type="match status" value="1"/>
</dbReference>
<sequence>MAEFAITDDSLASLKDKVVIITGCSKGIGLSTAQLLLSLGASVVGADLHEPAEGTVSSTQFVFHNANVAKWQDLVGVFKKAMELHDRVDHVFANAGVSPATDYVSGIELDDNGDPKEPTSLVLDVNLKGAINAATLAVHYIRQNPIGGSIVINSSVMGLQRFRAVDYGVSKHGSLGLMRGLHSALTVQNVPVRINAVAPSWTAGGMVVEELFNSLGIYTQPASAVARAVVNLMADESHRGHLIHVDHGVYKEVDEALMLPTYNTLRHKDTADEDESMGRAAELMRGWAEKHEI</sequence>
<dbReference type="STRING" id="37992.A0A4Z0YS00"/>
<protein>
    <submittedName>
        <fullName evidence="4">Uncharacterized protein</fullName>
    </submittedName>
</protein>
<dbReference type="PROSITE" id="PS00061">
    <property type="entry name" value="ADH_SHORT"/>
    <property type="match status" value="1"/>
</dbReference>
<evidence type="ECO:0000256" key="1">
    <source>
        <dbReference type="ARBA" id="ARBA00006484"/>
    </source>
</evidence>
<dbReference type="Gene3D" id="3.40.50.720">
    <property type="entry name" value="NAD(P)-binding Rossmann-like Domain"/>
    <property type="match status" value="1"/>
</dbReference>
<dbReference type="PANTHER" id="PTHR43180:SF10">
    <property type="entry name" value="NAD(P)-BINDING PROTEIN"/>
    <property type="match status" value="1"/>
</dbReference>
<evidence type="ECO:0000313" key="4">
    <source>
        <dbReference type="EMBL" id="TGJ81273.1"/>
    </source>
</evidence>